<reference evidence="1 3" key="1">
    <citation type="submission" date="2020-01" db="EMBL/GenBank/DDBJ databases">
        <authorList>
            <consortium name="DOE Joint Genome Institute"/>
            <person name="Haridas S."/>
            <person name="Albert R."/>
            <person name="Binder M."/>
            <person name="Bloem J."/>
            <person name="Labutti K."/>
            <person name="Salamov A."/>
            <person name="Andreopoulos B."/>
            <person name="Baker S.E."/>
            <person name="Barry K."/>
            <person name="Bills G."/>
            <person name="Bluhm B.H."/>
            <person name="Cannon C."/>
            <person name="Castanera R."/>
            <person name="Culley D.E."/>
            <person name="Daum C."/>
            <person name="Ezra D."/>
            <person name="Gonzalez J.B."/>
            <person name="Henrissat B."/>
            <person name="Kuo A."/>
            <person name="Liang C."/>
            <person name="Lipzen A."/>
            <person name="Lutzoni F."/>
            <person name="Magnuson J."/>
            <person name="Mondo S."/>
            <person name="Nolan M."/>
            <person name="Ohm R."/>
            <person name="Pangilinan J."/>
            <person name="Park H.-J."/>
            <person name="Ramirez L."/>
            <person name="Alfaro M."/>
            <person name="Sun H."/>
            <person name="Tritt A."/>
            <person name="Yoshinaga Y."/>
            <person name="Zwiers L.-H."/>
            <person name="Turgeon B.G."/>
            <person name="Goodwin S.B."/>
            <person name="Spatafora J.W."/>
            <person name="Crous P.W."/>
            <person name="Grigoriev I.V."/>
        </authorList>
    </citation>
    <scope>NUCLEOTIDE SEQUENCE</scope>
    <source>
        <strain evidence="1 3">CBS 781.70</strain>
    </source>
</reference>
<sequence length="85" mass="9322">MRRAGTFMIACSHILTQSSNMAPNHRTKLTLDHTFSNGYRGLLEFPVSNRSASKSTSANSTLILHTFLALAPTGAETRNQSRATR</sequence>
<dbReference type="EMBL" id="ML975149">
    <property type="protein sequence ID" value="KAF1817366.1"/>
    <property type="molecule type" value="Genomic_DNA"/>
</dbReference>
<proteinExistence type="predicted"/>
<reference evidence="3" key="2">
    <citation type="submission" date="2020-04" db="EMBL/GenBank/DDBJ databases">
        <authorList>
            <consortium name="NCBI Genome Project"/>
        </authorList>
    </citation>
    <scope>NUCLEOTIDE SEQUENCE</scope>
    <source>
        <strain evidence="3">CBS 781.70</strain>
    </source>
</reference>
<evidence type="ECO:0000313" key="3">
    <source>
        <dbReference type="RefSeq" id="XP_033538997.1"/>
    </source>
</evidence>
<dbReference type="RefSeq" id="XP_033538997.1">
    <property type="nucleotide sequence ID" value="XM_033674065.1"/>
</dbReference>
<gene>
    <name evidence="1 3" type="ORF">P152DRAFT_16783</name>
</gene>
<protein>
    <submittedName>
        <fullName evidence="1 3">Uncharacterized protein</fullName>
    </submittedName>
</protein>
<name>A0A6G1GHF2_9PEZI</name>
<evidence type="ECO:0000313" key="2">
    <source>
        <dbReference type="Proteomes" id="UP000504638"/>
    </source>
</evidence>
<dbReference type="Proteomes" id="UP000504638">
    <property type="component" value="Unplaced"/>
</dbReference>
<dbReference type="GeneID" id="54414635"/>
<keyword evidence="2" id="KW-1185">Reference proteome</keyword>
<evidence type="ECO:0000313" key="1">
    <source>
        <dbReference type="EMBL" id="KAF1817366.1"/>
    </source>
</evidence>
<reference evidence="3" key="3">
    <citation type="submission" date="2025-04" db="UniProtKB">
        <authorList>
            <consortium name="RefSeq"/>
        </authorList>
    </citation>
    <scope>IDENTIFICATION</scope>
    <source>
        <strain evidence="3">CBS 781.70</strain>
    </source>
</reference>
<dbReference type="AlphaFoldDB" id="A0A6G1GHF2"/>
<accession>A0A6G1GHF2</accession>
<organism evidence="1">
    <name type="scientific">Eremomyces bilateralis CBS 781.70</name>
    <dbReference type="NCBI Taxonomy" id="1392243"/>
    <lineage>
        <taxon>Eukaryota</taxon>
        <taxon>Fungi</taxon>
        <taxon>Dikarya</taxon>
        <taxon>Ascomycota</taxon>
        <taxon>Pezizomycotina</taxon>
        <taxon>Dothideomycetes</taxon>
        <taxon>Dothideomycetes incertae sedis</taxon>
        <taxon>Eremomycetales</taxon>
        <taxon>Eremomycetaceae</taxon>
        <taxon>Eremomyces</taxon>
    </lineage>
</organism>